<gene>
    <name evidence="1" type="ORF">MELIAE_LOCUS7115</name>
</gene>
<evidence type="ECO:0000313" key="2">
    <source>
        <dbReference type="Proteomes" id="UP001154078"/>
    </source>
</evidence>
<name>A0A9P0B5Y1_BRAAE</name>
<sequence>MLRKNQSRINSLTQQKKEKGFEKTLDTIFNIKRHDNDVSLEKLQELMDTACQKDLSQSFDSDNCYESVSQPLKNPGIVLDKLPVTDLNEIGPSQALNLSHTSSEILSGSSSNYSDQLSRYHLRKRPKLNIVTENVALALDRTKTSSRSAAHILAAAASSFGYKLDDLNLSHSSIHRTRMKVRTEVAARLKKNLQVADHLTVHWDGKLLPESGVLKKMERVPVIVSGLNTEQLLNVPKFNKGSAINEAQGIADTIYEWNLNNRIKAMCFDTTPLNTGQKGGVCVLLEKKLGKKLLYFACRHHIFELVLRAVVEIYWPETTGPDMPTYKNFRRIWQEIDQSDFEIGFNDKLIRQVLKEDKDKILEFLQLRLKESQPRDDYKEFLELACIFLGGVPPKGIAFKVPGAVHHARWMAKAIYSLKMFMFKKQLGIQKVEIDGLRQICIFIIRFYVKPWFNAPNAIKAPNQDLTLLQSLIKYRKINAKISGAATSKLCAHLWYISEYLAPLAFFDDMVSNATKLKMIRAIKEREGTHPVPTRVIVKEADYLKVINKDISDFVTKNSLFLFEQYDLPYDFLEVSPGDRSSKIANPGFGDILNKVVVSFVDVGVEGI</sequence>
<dbReference type="EMBL" id="OV121135">
    <property type="protein sequence ID" value="CAH0555853.1"/>
    <property type="molecule type" value="Genomic_DNA"/>
</dbReference>
<protein>
    <submittedName>
        <fullName evidence="1">Uncharacterized protein</fullName>
    </submittedName>
</protein>
<dbReference type="Proteomes" id="UP001154078">
    <property type="component" value="Chromosome 4"/>
</dbReference>
<dbReference type="AlphaFoldDB" id="A0A9P0B5Y1"/>
<organism evidence="1 2">
    <name type="scientific">Brassicogethes aeneus</name>
    <name type="common">Rape pollen beetle</name>
    <name type="synonym">Meligethes aeneus</name>
    <dbReference type="NCBI Taxonomy" id="1431903"/>
    <lineage>
        <taxon>Eukaryota</taxon>
        <taxon>Metazoa</taxon>
        <taxon>Ecdysozoa</taxon>
        <taxon>Arthropoda</taxon>
        <taxon>Hexapoda</taxon>
        <taxon>Insecta</taxon>
        <taxon>Pterygota</taxon>
        <taxon>Neoptera</taxon>
        <taxon>Endopterygota</taxon>
        <taxon>Coleoptera</taxon>
        <taxon>Polyphaga</taxon>
        <taxon>Cucujiformia</taxon>
        <taxon>Nitidulidae</taxon>
        <taxon>Meligethinae</taxon>
        <taxon>Brassicogethes</taxon>
    </lineage>
</organism>
<proteinExistence type="predicted"/>
<evidence type="ECO:0000313" key="1">
    <source>
        <dbReference type="EMBL" id="CAH0555853.1"/>
    </source>
</evidence>
<dbReference type="OrthoDB" id="6767826at2759"/>
<keyword evidence="2" id="KW-1185">Reference proteome</keyword>
<reference evidence="1" key="1">
    <citation type="submission" date="2021-12" db="EMBL/GenBank/DDBJ databases">
        <authorList>
            <person name="King R."/>
        </authorList>
    </citation>
    <scope>NUCLEOTIDE SEQUENCE</scope>
</reference>
<accession>A0A9P0B5Y1</accession>